<sequence length="258" mass="28690">MPFNQVLLPVWTAVGSAPPESKKNIGYLPDEHPPADWWNWQMNLTYRALKDLQDNAADKTPVTTTTNGLMSKEDKIKLNGVSTGANNYVHPSTHPATMIIQDMNNRMLTDVQIQYLSEKADTTTATTAKNGLMSKEDKKYLEDLKSTPWINLTLQNGVKSYQSNRTPQYKKIGNIVYLRGAVTNVLANGTIMATLPIGYRPLDMTHNYAQNGSNISGRSTNTRISVTTVGEIIMDGASELSQYEDGKWFPINTSFPVD</sequence>
<proteinExistence type="predicted"/>
<evidence type="ECO:0000313" key="1">
    <source>
        <dbReference type="EMBL" id="AOH54497.1"/>
    </source>
</evidence>
<dbReference type="OrthoDB" id="2667109at2"/>
<dbReference type="KEGG" id="bmur:ABE28_009040"/>
<dbReference type="Proteomes" id="UP000077926">
    <property type="component" value="Chromosome"/>
</dbReference>
<dbReference type="AlphaFoldDB" id="A0A1B3XMQ6"/>
<gene>
    <name evidence="1" type="ORF">ABE28_009040</name>
</gene>
<organism evidence="1 2">
    <name type="scientific">Peribacillus muralis</name>
    <dbReference type="NCBI Taxonomy" id="264697"/>
    <lineage>
        <taxon>Bacteria</taxon>
        <taxon>Bacillati</taxon>
        <taxon>Bacillota</taxon>
        <taxon>Bacilli</taxon>
        <taxon>Bacillales</taxon>
        <taxon>Bacillaceae</taxon>
        <taxon>Peribacillus</taxon>
    </lineage>
</organism>
<keyword evidence="2" id="KW-1185">Reference proteome</keyword>
<dbReference type="EMBL" id="CP017080">
    <property type="protein sequence ID" value="AOH54497.1"/>
    <property type="molecule type" value="Genomic_DNA"/>
</dbReference>
<accession>A0A1B3XMQ6</accession>
<dbReference type="RefSeq" id="WP_064465800.1">
    <property type="nucleotide sequence ID" value="NZ_CP017080.1"/>
</dbReference>
<evidence type="ECO:0000313" key="2">
    <source>
        <dbReference type="Proteomes" id="UP000077926"/>
    </source>
</evidence>
<dbReference type="STRING" id="264697.ABE28_009040"/>
<name>A0A1B3XMQ6_9BACI</name>
<protein>
    <submittedName>
        <fullName evidence="1">Uncharacterized protein</fullName>
    </submittedName>
</protein>
<reference evidence="1 2" key="1">
    <citation type="submission" date="2016-08" db="EMBL/GenBank/DDBJ databases">
        <title>Complete genome sequence of Bacillus muralis G25-68, a strain with toxicity to nematodes.</title>
        <authorList>
            <person name="Zheng Z."/>
        </authorList>
    </citation>
    <scope>NUCLEOTIDE SEQUENCE [LARGE SCALE GENOMIC DNA]</scope>
    <source>
        <strain evidence="1 2">G25-68</strain>
    </source>
</reference>